<keyword evidence="3" id="KW-0547">Nucleotide-binding</keyword>
<evidence type="ECO:0000313" key="9">
    <source>
        <dbReference type="Proteomes" id="UP001551584"/>
    </source>
</evidence>
<dbReference type="GO" id="GO:0005524">
    <property type="term" value="F:ATP binding"/>
    <property type="evidence" value="ECO:0007669"/>
    <property type="project" value="UniProtKB-KW"/>
</dbReference>
<sequence>MIKAIGLTSAPRKELPPAVDDVSFEALPGRVTALLGAPGAGRTTVLQLMLELRPGRGVTHFRGRPLHASPAPLREVGVLLGDVPGHPARTVRGHLRMLCAAAGAPAARADELLETVGLVELRDRRLDSLSRGADRRLGMACALLADPYALVLDEPAAGLAPADARWLHATLRRCADRDGVVLFTTADPREAARVADRVVTLHRGRLVADQDAEEFARARLRRRVAVRTPHAERLADLLAKEARISRRPVEVVREGGALLSVYGGSCAEIGETAFRHGILIHQLAEETGDLGPGAGAVPPAPATAGAAEATKAIGATRAPRDARSSRDPAGRADAEAVQARSAGSPEGRPSSGGGVAGARPPLRVRHPFSPLRPLRYEFRRAGGTGTWTRTALTVVLASALVTLVLARVGHTPHPRLLAAWPAQLPLPPAALAAGLLGALSSGHEFRHPALAVDRGAVPRRLGLLGAKLLVSALAAAVPAFAAVVVDAGLLRLFLGDEYAAPPPRWPALAAGWLALVTACAWAGVLAAGLFRSVAGGLAAVLAVPVVAAPLAEHAAGLLLPGAGPGRPPRWGADLLNRWSPDRTGTTAEVLRVVGQPLGGAMALSLAALMCAYLFTAPRRVTRRRPQRGRR</sequence>
<reference evidence="8 9" key="1">
    <citation type="submission" date="2024-06" db="EMBL/GenBank/DDBJ databases">
        <title>The Natural Products Discovery Center: Release of the First 8490 Sequenced Strains for Exploring Actinobacteria Biosynthetic Diversity.</title>
        <authorList>
            <person name="Kalkreuter E."/>
            <person name="Kautsar S.A."/>
            <person name="Yang D."/>
            <person name="Bader C.D."/>
            <person name="Teijaro C.N."/>
            <person name="Fluegel L."/>
            <person name="Davis C.M."/>
            <person name="Simpson J.R."/>
            <person name="Lauterbach L."/>
            <person name="Steele A.D."/>
            <person name="Gui C."/>
            <person name="Meng S."/>
            <person name="Li G."/>
            <person name="Viehrig K."/>
            <person name="Ye F."/>
            <person name="Su P."/>
            <person name="Kiefer A.F."/>
            <person name="Nichols A."/>
            <person name="Cepeda A.J."/>
            <person name="Yan W."/>
            <person name="Fan B."/>
            <person name="Jiang Y."/>
            <person name="Adhikari A."/>
            <person name="Zheng C.-J."/>
            <person name="Schuster L."/>
            <person name="Cowan T.M."/>
            <person name="Smanski M.J."/>
            <person name="Chevrette M.G."/>
            <person name="De Carvalho L.P.S."/>
            <person name="Shen B."/>
        </authorList>
    </citation>
    <scope>NUCLEOTIDE SEQUENCE [LARGE SCALE GENOMIC DNA]</scope>
    <source>
        <strain evidence="8 9">NPDC048117</strain>
    </source>
</reference>
<evidence type="ECO:0000256" key="3">
    <source>
        <dbReference type="ARBA" id="ARBA00022741"/>
    </source>
</evidence>
<feature type="compositionally biased region" description="Low complexity" evidence="5">
    <location>
        <begin position="302"/>
        <end position="317"/>
    </location>
</feature>
<dbReference type="Gene3D" id="3.40.50.300">
    <property type="entry name" value="P-loop containing nucleotide triphosphate hydrolases"/>
    <property type="match status" value="1"/>
</dbReference>
<keyword evidence="4 8" id="KW-0067">ATP-binding</keyword>
<keyword evidence="2" id="KW-0813">Transport</keyword>
<evidence type="ECO:0000259" key="7">
    <source>
        <dbReference type="PROSITE" id="PS50893"/>
    </source>
</evidence>
<dbReference type="PANTHER" id="PTHR43335:SF4">
    <property type="entry name" value="ABC TRANSPORTER, ATP-BINDING PROTEIN"/>
    <property type="match status" value="1"/>
</dbReference>
<gene>
    <name evidence="8" type="ORF">AB0D95_23100</name>
</gene>
<dbReference type="InterPro" id="IPR003439">
    <property type="entry name" value="ABC_transporter-like_ATP-bd"/>
</dbReference>
<feature type="transmembrane region" description="Helical" evidence="6">
    <location>
        <begin position="597"/>
        <end position="615"/>
    </location>
</feature>
<evidence type="ECO:0000256" key="5">
    <source>
        <dbReference type="SAM" id="MobiDB-lite"/>
    </source>
</evidence>
<dbReference type="EMBL" id="JBEZNA010000065">
    <property type="protein sequence ID" value="MEU9580118.1"/>
    <property type="molecule type" value="Genomic_DNA"/>
</dbReference>
<dbReference type="RefSeq" id="WP_359275577.1">
    <property type="nucleotide sequence ID" value="NZ_JBEZNA010000065.1"/>
</dbReference>
<evidence type="ECO:0000256" key="1">
    <source>
        <dbReference type="ARBA" id="ARBA00005417"/>
    </source>
</evidence>
<feature type="region of interest" description="Disordered" evidence="5">
    <location>
        <begin position="290"/>
        <end position="366"/>
    </location>
</feature>
<feature type="transmembrane region" description="Helical" evidence="6">
    <location>
        <begin position="387"/>
        <end position="406"/>
    </location>
</feature>
<feature type="transmembrane region" description="Helical" evidence="6">
    <location>
        <begin position="509"/>
        <end position="530"/>
    </location>
</feature>
<dbReference type="SMART" id="SM00382">
    <property type="entry name" value="AAA"/>
    <property type="match status" value="1"/>
</dbReference>
<accession>A0ABV3EV67</accession>
<evidence type="ECO:0000256" key="6">
    <source>
        <dbReference type="SAM" id="Phobius"/>
    </source>
</evidence>
<keyword evidence="6" id="KW-0472">Membrane</keyword>
<feature type="compositionally biased region" description="Basic and acidic residues" evidence="5">
    <location>
        <begin position="318"/>
        <end position="334"/>
    </location>
</feature>
<feature type="transmembrane region" description="Helical" evidence="6">
    <location>
        <begin position="468"/>
        <end position="489"/>
    </location>
</feature>
<comment type="similarity">
    <text evidence="1">Belongs to the ABC transporter superfamily.</text>
</comment>
<name>A0ABV3EV67_9ACTN</name>
<dbReference type="InterPro" id="IPR027417">
    <property type="entry name" value="P-loop_NTPase"/>
</dbReference>
<dbReference type="PROSITE" id="PS50893">
    <property type="entry name" value="ABC_TRANSPORTER_2"/>
    <property type="match status" value="1"/>
</dbReference>
<protein>
    <submittedName>
        <fullName evidence="8">ABC transporter ATP-binding protein</fullName>
    </submittedName>
</protein>
<comment type="caution">
    <text evidence="8">The sequence shown here is derived from an EMBL/GenBank/DDBJ whole genome shotgun (WGS) entry which is preliminary data.</text>
</comment>
<feature type="compositionally biased region" description="Low complexity" evidence="5">
    <location>
        <begin position="340"/>
        <end position="349"/>
    </location>
</feature>
<keyword evidence="9" id="KW-1185">Reference proteome</keyword>
<feature type="transmembrane region" description="Helical" evidence="6">
    <location>
        <begin position="537"/>
        <end position="559"/>
    </location>
</feature>
<keyword evidence="6" id="KW-1133">Transmembrane helix</keyword>
<keyword evidence="6" id="KW-0812">Transmembrane</keyword>
<proteinExistence type="inferred from homology"/>
<dbReference type="PANTHER" id="PTHR43335">
    <property type="entry name" value="ABC TRANSPORTER, ATP-BINDING PROTEIN"/>
    <property type="match status" value="1"/>
</dbReference>
<evidence type="ECO:0000313" key="8">
    <source>
        <dbReference type="EMBL" id="MEU9580118.1"/>
    </source>
</evidence>
<feature type="domain" description="ABC transporter" evidence="7">
    <location>
        <begin position="2"/>
        <end position="228"/>
    </location>
</feature>
<evidence type="ECO:0000256" key="4">
    <source>
        <dbReference type="ARBA" id="ARBA00022840"/>
    </source>
</evidence>
<dbReference type="InterPro" id="IPR003593">
    <property type="entry name" value="AAA+_ATPase"/>
</dbReference>
<organism evidence="8 9">
    <name type="scientific">Streptomyces chilikensis</name>
    <dbReference type="NCBI Taxonomy" id="1194079"/>
    <lineage>
        <taxon>Bacteria</taxon>
        <taxon>Bacillati</taxon>
        <taxon>Actinomycetota</taxon>
        <taxon>Actinomycetes</taxon>
        <taxon>Kitasatosporales</taxon>
        <taxon>Streptomycetaceae</taxon>
        <taxon>Streptomyces</taxon>
    </lineage>
</organism>
<dbReference type="Proteomes" id="UP001551584">
    <property type="component" value="Unassembled WGS sequence"/>
</dbReference>
<dbReference type="Pfam" id="PF00005">
    <property type="entry name" value="ABC_tran"/>
    <property type="match status" value="1"/>
</dbReference>
<evidence type="ECO:0000256" key="2">
    <source>
        <dbReference type="ARBA" id="ARBA00022448"/>
    </source>
</evidence>
<dbReference type="SUPFAM" id="SSF52540">
    <property type="entry name" value="P-loop containing nucleoside triphosphate hydrolases"/>
    <property type="match status" value="1"/>
</dbReference>